<dbReference type="AlphaFoldDB" id="A0A7R8W3T3"/>
<dbReference type="GO" id="GO:0048812">
    <property type="term" value="P:neuron projection morphogenesis"/>
    <property type="evidence" value="ECO:0007669"/>
    <property type="project" value="TreeGrafter"/>
</dbReference>
<dbReference type="OrthoDB" id="548214at2759"/>
<dbReference type="GO" id="GO:0031209">
    <property type="term" value="C:SCAR complex"/>
    <property type="evidence" value="ECO:0007669"/>
    <property type="project" value="TreeGrafter"/>
</dbReference>
<name>A0A7R8W3T3_9CRUS</name>
<reference evidence="2" key="1">
    <citation type="submission" date="2020-11" db="EMBL/GenBank/DDBJ databases">
        <authorList>
            <person name="Tran Van P."/>
        </authorList>
    </citation>
    <scope>NUCLEOTIDE SEQUENCE</scope>
</reference>
<dbReference type="GO" id="GO:0030866">
    <property type="term" value="P:cortical actin cytoskeleton organization"/>
    <property type="evidence" value="ECO:0007669"/>
    <property type="project" value="TreeGrafter"/>
</dbReference>
<dbReference type="EMBL" id="OB660039">
    <property type="protein sequence ID" value="CAD7222232.1"/>
    <property type="molecule type" value="Genomic_DNA"/>
</dbReference>
<gene>
    <name evidence="2" type="ORF">CTOB1V02_LOCUS246</name>
</gene>
<organism evidence="2">
    <name type="scientific">Cyprideis torosa</name>
    <dbReference type="NCBI Taxonomy" id="163714"/>
    <lineage>
        <taxon>Eukaryota</taxon>
        <taxon>Metazoa</taxon>
        <taxon>Ecdysozoa</taxon>
        <taxon>Arthropoda</taxon>
        <taxon>Crustacea</taxon>
        <taxon>Oligostraca</taxon>
        <taxon>Ostracoda</taxon>
        <taxon>Podocopa</taxon>
        <taxon>Podocopida</taxon>
        <taxon>Cytherocopina</taxon>
        <taxon>Cytheroidea</taxon>
        <taxon>Cytherideidae</taxon>
        <taxon>Cyprideis</taxon>
    </lineage>
</organism>
<protein>
    <submittedName>
        <fullName evidence="2">Uncharacterized protein</fullName>
    </submittedName>
</protein>
<dbReference type="GO" id="GO:0030031">
    <property type="term" value="P:cell projection assembly"/>
    <property type="evidence" value="ECO:0007669"/>
    <property type="project" value="TreeGrafter"/>
</dbReference>
<sequence length="195" mass="21693">MPQWIAVNRILVANALPSYFVQIISEMSSAAGLSNRINPALVLELRNPKNEIVGEEDYIISCLLMVFVAVSIPTLARVDQSSYKTQYEGHANNSHCLAKAINDLFGALFTLHGHGDIEERLKEFLALASSSLLRLGQETDKEATKNRESVYLLLDEVVKQSSFLTMDLLESCFPYALIRNAYHAVYKQSVAAGNR</sequence>
<accession>A0A7R8W3T3</accession>
<evidence type="ECO:0000313" key="2">
    <source>
        <dbReference type="EMBL" id="CAD7222232.1"/>
    </source>
</evidence>
<dbReference type="PANTHER" id="PTHR12093:SF10">
    <property type="entry name" value="MEMBRANE-ASSOCIATED PROTEIN HEM"/>
    <property type="match status" value="1"/>
</dbReference>
<dbReference type="InterPro" id="IPR019137">
    <property type="entry name" value="Nck-associated_protein-1"/>
</dbReference>
<dbReference type="PANTHER" id="PTHR12093">
    <property type="entry name" value="NCK-ASSOCIATED PROTEIN 1"/>
    <property type="match status" value="1"/>
</dbReference>
<dbReference type="Pfam" id="PF09735">
    <property type="entry name" value="Nckap1"/>
    <property type="match status" value="1"/>
</dbReference>
<dbReference type="GO" id="GO:0016477">
    <property type="term" value="P:cell migration"/>
    <property type="evidence" value="ECO:0007669"/>
    <property type="project" value="TreeGrafter"/>
</dbReference>
<comment type="similarity">
    <text evidence="1">Belongs to the HEM-1/HEM-2 family.</text>
</comment>
<evidence type="ECO:0000256" key="1">
    <source>
        <dbReference type="ARBA" id="ARBA00037947"/>
    </source>
</evidence>
<proteinExistence type="inferred from homology"/>